<protein>
    <recommendedName>
        <fullName evidence="3">Polyketide cyclase / dehydrase and lipid transport</fullName>
    </recommendedName>
</protein>
<evidence type="ECO:0000313" key="1">
    <source>
        <dbReference type="EMBL" id="CCI53671.1"/>
    </source>
</evidence>
<comment type="caution">
    <text evidence="1">The sequence shown here is derived from an EMBL/GenBank/DDBJ whole genome shotgun (WGS) entry which is preliminary data.</text>
</comment>
<dbReference type="AlphaFoldDB" id="A0A077M8K7"/>
<dbReference type="SUPFAM" id="SSF55961">
    <property type="entry name" value="Bet v1-like"/>
    <property type="match status" value="1"/>
</dbReference>
<reference evidence="1 2" key="1">
    <citation type="journal article" date="2013" name="ISME J.">
        <title>A metabolic model for members of the genus Tetrasphaera involved in enhanced biological phosphorus removal.</title>
        <authorList>
            <person name="Kristiansen R."/>
            <person name="Nguyen H.T.T."/>
            <person name="Saunders A.M."/>
            <person name="Nielsen J.L."/>
            <person name="Wimmer R."/>
            <person name="Le V.Q."/>
            <person name="McIlroy S.J."/>
            <person name="Petrovski S."/>
            <person name="Seviour R.J."/>
            <person name="Calteau A."/>
            <person name="Nielsen K.L."/>
            <person name="Nielsen P.H."/>
        </authorList>
    </citation>
    <scope>NUCLEOTIDE SEQUENCE [LARGE SCALE GENOMIC DNA]</scope>
    <source>
        <strain evidence="1 2">Ben 74</strain>
    </source>
</reference>
<dbReference type="OrthoDB" id="4823586at2"/>
<organism evidence="1 2">
    <name type="scientific">Nostocoides jenkinsii Ben 74</name>
    <dbReference type="NCBI Taxonomy" id="1193518"/>
    <lineage>
        <taxon>Bacteria</taxon>
        <taxon>Bacillati</taxon>
        <taxon>Actinomycetota</taxon>
        <taxon>Actinomycetes</taxon>
        <taxon>Micrococcales</taxon>
        <taxon>Intrasporangiaceae</taxon>
        <taxon>Nostocoides</taxon>
    </lineage>
</organism>
<dbReference type="Proteomes" id="UP000035720">
    <property type="component" value="Unassembled WGS sequence"/>
</dbReference>
<accession>A0A077M8K7</accession>
<dbReference type="InterPro" id="IPR023393">
    <property type="entry name" value="START-like_dom_sf"/>
</dbReference>
<evidence type="ECO:0008006" key="3">
    <source>
        <dbReference type="Google" id="ProtNLM"/>
    </source>
</evidence>
<dbReference type="EMBL" id="CAJC01000154">
    <property type="protein sequence ID" value="CCI53671.1"/>
    <property type="molecule type" value="Genomic_DNA"/>
</dbReference>
<proteinExistence type="predicted"/>
<dbReference type="Pfam" id="PF10604">
    <property type="entry name" value="Polyketide_cyc2"/>
    <property type="match status" value="1"/>
</dbReference>
<dbReference type="STRING" id="1193518.BN13_430030"/>
<name>A0A077M8K7_9MICO</name>
<dbReference type="InterPro" id="IPR019587">
    <property type="entry name" value="Polyketide_cyclase/dehydratase"/>
</dbReference>
<dbReference type="RefSeq" id="WP_048545991.1">
    <property type="nucleotide sequence ID" value="NZ_HF571038.1"/>
</dbReference>
<gene>
    <name evidence="1" type="ORF">BN13_430030</name>
</gene>
<sequence>MTAFTVTRTVGLPATQTWARLTDFAAHGDAIPLTRMQTDSAPLGLGWEFSGITGVGRVAFADHMIVTIFDPPTLDSPGRFRIVKIGAWLKGWADVSVTPLPTGGSQVSWTEELGPRLDPVPFLTGPVSAWAGRRLFAQTLDRLLAA</sequence>
<dbReference type="Gene3D" id="3.30.530.20">
    <property type="match status" value="1"/>
</dbReference>
<keyword evidence="2" id="KW-1185">Reference proteome</keyword>
<dbReference type="CDD" id="cd07812">
    <property type="entry name" value="SRPBCC"/>
    <property type="match status" value="1"/>
</dbReference>
<evidence type="ECO:0000313" key="2">
    <source>
        <dbReference type="Proteomes" id="UP000035720"/>
    </source>
</evidence>